<evidence type="ECO:0000256" key="10">
    <source>
        <dbReference type="HAMAP-Rule" id="MF_00255"/>
    </source>
</evidence>
<dbReference type="Proteomes" id="UP000005695">
    <property type="component" value="Unassembled WGS sequence"/>
</dbReference>
<dbReference type="GO" id="GO:0004814">
    <property type="term" value="F:arginine-tRNA ligase activity"/>
    <property type="evidence" value="ECO:0007669"/>
    <property type="project" value="InterPro"/>
</dbReference>
<reference evidence="12" key="2">
    <citation type="submission" date="2006-05" db="EMBL/GenBank/DDBJ databases">
        <title>Sequencing of the draft genome and assembly of Desulfuromonas acetoxidans DSM 684.</title>
        <authorList>
            <consortium name="US DOE Joint Genome Institute (JGI-PGF)"/>
            <person name="Copeland A."/>
            <person name="Lucas S."/>
            <person name="Lapidus A."/>
            <person name="Barry K."/>
            <person name="Detter J.C."/>
            <person name="Glavina del Rio T."/>
            <person name="Hammon N."/>
            <person name="Israni S."/>
            <person name="Dalin E."/>
            <person name="Tice H."/>
            <person name="Bruce D."/>
            <person name="Pitluck S."/>
            <person name="Richardson P."/>
        </authorList>
    </citation>
    <scope>NUCLEOTIDE SEQUENCE [LARGE SCALE GENOMIC DNA]</scope>
    <source>
        <strain evidence="12">DSM 684</strain>
    </source>
</reference>
<keyword evidence="5 10" id="KW-0547">Nucleotide-binding</keyword>
<evidence type="ECO:0000313" key="13">
    <source>
        <dbReference type="Proteomes" id="UP000005695"/>
    </source>
</evidence>
<evidence type="ECO:0000313" key="12">
    <source>
        <dbReference type="EMBL" id="EAT15696.1"/>
    </source>
</evidence>
<dbReference type="OrthoDB" id="9775440at2"/>
<comment type="caution">
    <text evidence="12">The sequence shown here is derived from an EMBL/GenBank/DDBJ whole genome shotgun (WGS) entry which is preliminary data.</text>
</comment>
<dbReference type="Pfam" id="PF05746">
    <property type="entry name" value="DALR_1"/>
    <property type="match status" value="1"/>
</dbReference>
<evidence type="ECO:0000256" key="1">
    <source>
        <dbReference type="ARBA" id="ARBA00004496"/>
    </source>
</evidence>
<dbReference type="InterPro" id="IPR015944">
    <property type="entry name" value="Gly-tRNA-synth_bsu"/>
</dbReference>
<dbReference type="GO" id="GO:0006426">
    <property type="term" value="P:glycyl-tRNA aminoacylation"/>
    <property type="evidence" value="ECO:0007669"/>
    <property type="project" value="UniProtKB-UniRule"/>
</dbReference>
<dbReference type="PRINTS" id="PR01045">
    <property type="entry name" value="TRNASYNTHGB"/>
</dbReference>
<keyword evidence="3 10" id="KW-0963">Cytoplasm</keyword>
<dbReference type="RefSeq" id="WP_006000062.1">
    <property type="nucleotide sequence ID" value="NZ_AAEW02000008.1"/>
</dbReference>
<sequence length="688" mass="76189">MAKELFLEIGTEEIPAGMLPVAMRDLERMMRKELTNARVAFGDVTTYATPRRLVLSVADVAEEQERQELNLSGPSVKVAFDADGNPTKAALGFARSNGVDVSELTQQETEKGTYLFLSKVIEGQPIKEQLPEIMERIVSSLSFKKSMRWKDLDVRFARPVHWLIALFGGEVIPFSWGNLTSGNTSYGHRFMAPAGFDVTGLDDFVAKAREHFVIVDPEERKQIIAREIERVAGEEGGALNVDEDLLEEVAYLVEDPTPLCGSFEEEFLQLPDELLITSMKEHQRYFTLADTEGRLLPKFITISNTRPTDPDVVVKGNERVLRARLSDAMFFWKEDQKTPLENRLEALKNVVYQAQLGTSYAKVQRFTALAEDLASQFDSEVVELTRRAAQLCKCDLETGMVYEFPELQGVMGREYAAIEGEDPRVAKAIFEHYLPVQAGGDLPSDNVGAFVSIADKIDTICGCFGVGLIPTGTADPYALRRCAIGVLNILLDRGFTVSIPELVAKAVKQLEDKLNRSVEEVTADVVEFIRLRFVNMMTGPETATDVVEAVLAARFDNVMDARQRIEALSAMKQQPEFEALAATFKRVGNIIKGGVTDAVDAECFEQDCEREMYGALQQVQQDVARLMADGDYPGALRAIGSLRPAVDAFFDGVMVMAEDEAVKRNRLALLTQVAGLFAGLADFSRIAA</sequence>
<dbReference type="Pfam" id="PF02092">
    <property type="entry name" value="tRNA_synt_2f"/>
    <property type="match status" value="1"/>
</dbReference>
<evidence type="ECO:0000256" key="2">
    <source>
        <dbReference type="ARBA" id="ARBA00008226"/>
    </source>
</evidence>
<dbReference type="GO" id="GO:0004820">
    <property type="term" value="F:glycine-tRNA ligase activity"/>
    <property type="evidence" value="ECO:0007669"/>
    <property type="project" value="UniProtKB-UniRule"/>
</dbReference>
<dbReference type="SUPFAM" id="SSF109604">
    <property type="entry name" value="HD-domain/PDEase-like"/>
    <property type="match status" value="1"/>
</dbReference>
<evidence type="ECO:0000256" key="8">
    <source>
        <dbReference type="ARBA" id="ARBA00023146"/>
    </source>
</evidence>
<evidence type="ECO:0000256" key="4">
    <source>
        <dbReference type="ARBA" id="ARBA00022598"/>
    </source>
</evidence>
<keyword evidence="6 10" id="KW-0067">ATP-binding</keyword>
<dbReference type="EMBL" id="AAEW02000008">
    <property type="protein sequence ID" value="EAT15696.1"/>
    <property type="molecule type" value="Genomic_DNA"/>
</dbReference>
<proteinExistence type="inferred from homology"/>
<evidence type="ECO:0000256" key="9">
    <source>
        <dbReference type="ARBA" id="ARBA00047937"/>
    </source>
</evidence>
<dbReference type="NCBIfam" id="TIGR00211">
    <property type="entry name" value="glyS"/>
    <property type="match status" value="1"/>
</dbReference>
<keyword evidence="7 10" id="KW-0648">Protein biosynthesis</keyword>
<dbReference type="EC" id="6.1.1.14" evidence="10"/>
<evidence type="ECO:0000256" key="6">
    <source>
        <dbReference type="ARBA" id="ARBA00022840"/>
    </source>
</evidence>
<name>Q1K046_DESA6</name>
<dbReference type="GO" id="GO:0005524">
    <property type="term" value="F:ATP binding"/>
    <property type="evidence" value="ECO:0007669"/>
    <property type="project" value="UniProtKB-UniRule"/>
</dbReference>
<dbReference type="InterPro" id="IPR006194">
    <property type="entry name" value="Gly-tRNA-synth_heterodimer"/>
</dbReference>
<evidence type="ECO:0000256" key="5">
    <source>
        <dbReference type="ARBA" id="ARBA00022741"/>
    </source>
</evidence>
<comment type="subunit">
    <text evidence="10">Tetramer of two alpha and two beta subunits.</text>
</comment>
<dbReference type="AlphaFoldDB" id="Q1K046"/>
<keyword evidence="13" id="KW-1185">Reference proteome</keyword>
<evidence type="ECO:0000256" key="3">
    <source>
        <dbReference type="ARBA" id="ARBA00022490"/>
    </source>
</evidence>
<dbReference type="HAMAP" id="MF_00255">
    <property type="entry name" value="Gly_tRNA_synth_beta"/>
    <property type="match status" value="1"/>
</dbReference>
<evidence type="ECO:0000259" key="11">
    <source>
        <dbReference type="Pfam" id="PF05746"/>
    </source>
</evidence>
<comment type="similarity">
    <text evidence="2 10">Belongs to the class-II aminoacyl-tRNA synthetase family.</text>
</comment>
<evidence type="ECO:0000256" key="7">
    <source>
        <dbReference type="ARBA" id="ARBA00022917"/>
    </source>
</evidence>
<keyword evidence="4 10" id="KW-0436">Ligase</keyword>
<reference evidence="12" key="1">
    <citation type="submission" date="2006-05" db="EMBL/GenBank/DDBJ databases">
        <title>Annotation of the draft genome assembly of Desulfuromonas acetoxidans DSM 684.</title>
        <authorList>
            <consortium name="US DOE Joint Genome Institute (JGI-ORNL)"/>
            <person name="Larimer F."/>
            <person name="Land M."/>
            <person name="Hauser L."/>
        </authorList>
    </citation>
    <scope>NUCLEOTIDE SEQUENCE [LARGE SCALE GENOMIC DNA]</scope>
    <source>
        <strain evidence="12">DSM 684</strain>
    </source>
</reference>
<dbReference type="PANTHER" id="PTHR30075:SF2">
    <property type="entry name" value="GLYCINE--TRNA LIGASE, CHLOROPLASTIC_MITOCHONDRIAL 2"/>
    <property type="match status" value="1"/>
</dbReference>
<dbReference type="InterPro" id="IPR008909">
    <property type="entry name" value="DALR_anticod-bd"/>
</dbReference>
<accession>Q1K046</accession>
<dbReference type="GO" id="GO:0005829">
    <property type="term" value="C:cytosol"/>
    <property type="evidence" value="ECO:0007669"/>
    <property type="project" value="TreeGrafter"/>
</dbReference>
<dbReference type="PANTHER" id="PTHR30075">
    <property type="entry name" value="GLYCYL-TRNA SYNTHETASE"/>
    <property type="match status" value="1"/>
</dbReference>
<comment type="subcellular location">
    <subcellularLocation>
        <location evidence="1 10">Cytoplasm</location>
    </subcellularLocation>
</comment>
<protein>
    <recommendedName>
        <fullName evidence="10">Glycine--tRNA ligase beta subunit</fullName>
        <ecNumber evidence="10">6.1.1.14</ecNumber>
    </recommendedName>
    <alternativeName>
        <fullName evidence="10">Glycyl-tRNA synthetase beta subunit</fullName>
        <shortName evidence="10">GlyRS</shortName>
    </alternativeName>
</protein>
<comment type="catalytic activity">
    <reaction evidence="9 10">
        <text>tRNA(Gly) + glycine + ATP = glycyl-tRNA(Gly) + AMP + diphosphate</text>
        <dbReference type="Rhea" id="RHEA:16013"/>
        <dbReference type="Rhea" id="RHEA-COMP:9664"/>
        <dbReference type="Rhea" id="RHEA-COMP:9683"/>
        <dbReference type="ChEBI" id="CHEBI:30616"/>
        <dbReference type="ChEBI" id="CHEBI:33019"/>
        <dbReference type="ChEBI" id="CHEBI:57305"/>
        <dbReference type="ChEBI" id="CHEBI:78442"/>
        <dbReference type="ChEBI" id="CHEBI:78522"/>
        <dbReference type="ChEBI" id="CHEBI:456215"/>
        <dbReference type="EC" id="6.1.1.14"/>
    </reaction>
</comment>
<feature type="domain" description="DALR anticodon binding" evidence="11">
    <location>
        <begin position="585"/>
        <end position="676"/>
    </location>
</feature>
<dbReference type="GO" id="GO:0006420">
    <property type="term" value="P:arginyl-tRNA aminoacylation"/>
    <property type="evidence" value="ECO:0007669"/>
    <property type="project" value="InterPro"/>
</dbReference>
<dbReference type="PROSITE" id="PS50861">
    <property type="entry name" value="AA_TRNA_LIGASE_II_GLYAB"/>
    <property type="match status" value="1"/>
</dbReference>
<organism evidence="12 13">
    <name type="scientific">Desulfuromonas acetoxidans (strain DSM 684 / 11070)</name>
    <dbReference type="NCBI Taxonomy" id="281689"/>
    <lineage>
        <taxon>Bacteria</taxon>
        <taxon>Pseudomonadati</taxon>
        <taxon>Thermodesulfobacteriota</taxon>
        <taxon>Desulfuromonadia</taxon>
        <taxon>Desulfuromonadales</taxon>
        <taxon>Desulfuromonadaceae</taxon>
        <taxon>Desulfuromonas</taxon>
    </lineage>
</organism>
<gene>
    <name evidence="10" type="primary">glyS</name>
    <name evidence="12" type="ORF">Dace_2396</name>
</gene>
<keyword evidence="8 10" id="KW-0030">Aminoacyl-tRNA synthetase</keyword>